<dbReference type="Gene3D" id="3.30.750.24">
    <property type="entry name" value="STAS domain"/>
    <property type="match status" value="1"/>
</dbReference>
<dbReference type="EMBL" id="BAAABU010000001">
    <property type="protein sequence ID" value="GAA0208679.1"/>
    <property type="molecule type" value="Genomic_DNA"/>
</dbReference>
<dbReference type="Pfam" id="PF01740">
    <property type="entry name" value="STAS"/>
    <property type="match status" value="1"/>
</dbReference>
<accession>A0ABN0T0S5</accession>
<dbReference type="Pfam" id="PF19809">
    <property type="entry name" value="DUF6292"/>
    <property type="match status" value="1"/>
</dbReference>
<evidence type="ECO:0000259" key="1">
    <source>
        <dbReference type="PROSITE" id="PS50801"/>
    </source>
</evidence>
<evidence type="ECO:0000313" key="3">
    <source>
        <dbReference type="Proteomes" id="UP001500416"/>
    </source>
</evidence>
<evidence type="ECO:0000313" key="2">
    <source>
        <dbReference type="EMBL" id="GAA0208679.1"/>
    </source>
</evidence>
<dbReference type="InterPro" id="IPR002645">
    <property type="entry name" value="STAS_dom"/>
</dbReference>
<dbReference type="InterPro" id="IPR036513">
    <property type="entry name" value="STAS_dom_sf"/>
</dbReference>
<protein>
    <recommendedName>
        <fullName evidence="1">STAS domain-containing protein</fullName>
    </recommendedName>
</protein>
<dbReference type="RefSeq" id="WP_343931694.1">
    <property type="nucleotide sequence ID" value="NZ_BAAABU010000001.1"/>
</dbReference>
<dbReference type="CDD" id="cd07043">
    <property type="entry name" value="STAS_anti-anti-sigma_factors"/>
    <property type="match status" value="1"/>
</dbReference>
<sequence>MEDVDFDDTTARELRRYVERIGDALDLSGECWCYDAGPPATAYLALEGRLPSHPDRDVALVWDERQGWSVAVETGCGEDLLVVADLPGVVPRVEVVARFATRLLHGDPPPDTAPGCEGPSLLARLREANRPEVLAPVSVHSTRRRDAIVTTVSGEIDAATVDVVRAELVAQLGNRPSSLVIDLADVDFLGARGIAMLIDVHRRALRAHVPVTVVVTTARVLKPIRATDADHVLDICPPARSEGA</sequence>
<keyword evidence="3" id="KW-1185">Reference proteome</keyword>
<feature type="domain" description="STAS" evidence="1">
    <location>
        <begin position="137"/>
        <end position="244"/>
    </location>
</feature>
<comment type="caution">
    <text evidence="2">The sequence shown here is derived from an EMBL/GenBank/DDBJ whole genome shotgun (WGS) entry which is preliminary data.</text>
</comment>
<dbReference type="Proteomes" id="UP001500416">
    <property type="component" value="Unassembled WGS sequence"/>
</dbReference>
<dbReference type="InterPro" id="IPR046259">
    <property type="entry name" value="DUF6292"/>
</dbReference>
<name>A0ABN0T0S5_9PSEU</name>
<dbReference type="PROSITE" id="PS50801">
    <property type="entry name" value="STAS"/>
    <property type="match status" value="1"/>
</dbReference>
<reference evidence="2 3" key="1">
    <citation type="journal article" date="2019" name="Int. J. Syst. Evol. Microbiol.">
        <title>The Global Catalogue of Microorganisms (GCM) 10K type strain sequencing project: providing services to taxonomists for standard genome sequencing and annotation.</title>
        <authorList>
            <consortium name="The Broad Institute Genomics Platform"/>
            <consortium name="The Broad Institute Genome Sequencing Center for Infectious Disease"/>
            <person name="Wu L."/>
            <person name="Ma J."/>
        </authorList>
    </citation>
    <scope>NUCLEOTIDE SEQUENCE [LARGE SCALE GENOMIC DNA]</scope>
    <source>
        <strain evidence="2 3">JCM 3380</strain>
    </source>
</reference>
<dbReference type="SUPFAM" id="SSF52091">
    <property type="entry name" value="SpoIIaa-like"/>
    <property type="match status" value="1"/>
</dbReference>
<proteinExistence type="predicted"/>
<organism evidence="2 3">
    <name type="scientific">Saccharothrix mutabilis subsp. mutabilis</name>
    <dbReference type="NCBI Taxonomy" id="66855"/>
    <lineage>
        <taxon>Bacteria</taxon>
        <taxon>Bacillati</taxon>
        <taxon>Actinomycetota</taxon>
        <taxon>Actinomycetes</taxon>
        <taxon>Pseudonocardiales</taxon>
        <taxon>Pseudonocardiaceae</taxon>
        <taxon>Saccharothrix</taxon>
    </lineage>
</organism>
<gene>
    <name evidence="2" type="ORF">GCM10010492_02850</name>
</gene>